<gene>
    <name evidence="3" type="ORF">BGZ70_006653</name>
</gene>
<evidence type="ECO:0000313" key="4">
    <source>
        <dbReference type="Proteomes" id="UP000738359"/>
    </source>
</evidence>
<feature type="chain" id="PRO_5040239522" evidence="2">
    <location>
        <begin position="20"/>
        <end position="126"/>
    </location>
</feature>
<dbReference type="OrthoDB" id="2439725at2759"/>
<dbReference type="AlphaFoldDB" id="A0A9P6JEN4"/>
<evidence type="ECO:0000313" key="3">
    <source>
        <dbReference type="EMBL" id="KAF9968111.1"/>
    </source>
</evidence>
<evidence type="ECO:0000256" key="2">
    <source>
        <dbReference type="SAM" id="SignalP"/>
    </source>
</evidence>
<name>A0A9P6JEN4_MORAP</name>
<protein>
    <submittedName>
        <fullName evidence="3">Uncharacterized protein</fullName>
    </submittedName>
</protein>
<reference evidence="3" key="1">
    <citation type="journal article" date="2020" name="Fungal Divers.">
        <title>Resolving the Mortierellaceae phylogeny through synthesis of multi-gene phylogenetics and phylogenomics.</title>
        <authorList>
            <person name="Vandepol N."/>
            <person name="Liber J."/>
            <person name="Desiro A."/>
            <person name="Na H."/>
            <person name="Kennedy M."/>
            <person name="Barry K."/>
            <person name="Grigoriev I.V."/>
            <person name="Miller A.N."/>
            <person name="O'Donnell K."/>
            <person name="Stajich J.E."/>
            <person name="Bonito G."/>
        </authorList>
    </citation>
    <scope>NUCLEOTIDE SEQUENCE</scope>
    <source>
        <strain evidence="3">CK1249</strain>
    </source>
</reference>
<keyword evidence="2" id="KW-0732">Signal</keyword>
<evidence type="ECO:0000256" key="1">
    <source>
        <dbReference type="SAM" id="MobiDB-lite"/>
    </source>
</evidence>
<keyword evidence="4" id="KW-1185">Reference proteome</keyword>
<accession>A0A9P6JEN4</accession>
<proteinExistence type="predicted"/>
<dbReference type="EMBL" id="JAAAHY010000038">
    <property type="protein sequence ID" value="KAF9968111.1"/>
    <property type="molecule type" value="Genomic_DNA"/>
</dbReference>
<organism evidence="3 4">
    <name type="scientific">Mortierella alpina</name>
    <name type="common">Oleaginous fungus</name>
    <name type="synonym">Mortierella renispora</name>
    <dbReference type="NCBI Taxonomy" id="64518"/>
    <lineage>
        <taxon>Eukaryota</taxon>
        <taxon>Fungi</taxon>
        <taxon>Fungi incertae sedis</taxon>
        <taxon>Mucoromycota</taxon>
        <taxon>Mortierellomycotina</taxon>
        <taxon>Mortierellomycetes</taxon>
        <taxon>Mortierellales</taxon>
        <taxon>Mortierellaceae</taxon>
        <taxon>Mortierella</taxon>
    </lineage>
</organism>
<feature type="signal peptide" evidence="2">
    <location>
        <begin position="1"/>
        <end position="19"/>
    </location>
</feature>
<feature type="region of interest" description="Disordered" evidence="1">
    <location>
        <begin position="58"/>
        <end position="80"/>
    </location>
</feature>
<sequence length="126" mass="14629">MHFATTIFTLAILAVSTQAIETASSGDGDAAKLLVHPGYPKYHPVRPYRPPPRVFPRSDSLAAAAAPQDQGESKLAINSEDMDYEDENALDEAGNDKFVMPYPRRRMRGRRPYWYRPYRYRRRYWY</sequence>
<dbReference type="Proteomes" id="UP000738359">
    <property type="component" value="Unassembled WGS sequence"/>
</dbReference>
<comment type="caution">
    <text evidence="3">The sequence shown here is derived from an EMBL/GenBank/DDBJ whole genome shotgun (WGS) entry which is preliminary data.</text>
</comment>